<organism evidence="1 2">
    <name type="scientific">Allohahella marinimesophila</name>
    <dbReference type="NCBI Taxonomy" id="1054972"/>
    <lineage>
        <taxon>Bacteria</taxon>
        <taxon>Pseudomonadati</taxon>
        <taxon>Pseudomonadota</taxon>
        <taxon>Gammaproteobacteria</taxon>
        <taxon>Oceanospirillales</taxon>
        <taxon>Hahellaceae</taxon>
        <taxon>Allohahella</taxon>
    </lineage>
</organism>
<comment type="caution">
    <text evidence="1">The sequence shown here is derived from an EMBL/GenBank/DDBJ whole genome shotgun (WGS) entry which is preliminary data.</text>
</comment>
<dbReference type="EMBL" id="BAABBO010000012">
    <property type="protein sequence ID" value="GAA3969738.1"/>
    <property type="molecule type" value="Genomic_DNA"/>
</dbReference>
<proteinExistence type="predicted"/>
<protein>
    <submittedName>
        <fullName evidence="1">Uncharacterized protein</fullName>
    </submittedName>
</protein>
<dbReference type="Proteomes" id="UP001501337">
    <property type="component" value="Unassembled WGS sequence"/>
</dbReference>
<accession>A0ABP7PQX9</accession>
<dbReference type="RefSeq" id="WP_344807672.1">
    <property type="nucleotide sequence ID" value="NZ_BAABBO010000012.1"/>
</dbReference>
<evidence type="ECO:0000313" key="1">
    <source>
        <dbReference type="EMBL" id="GAA3969738.1"/>
    </source>
</evidence>
<dbReference type="SUPFAM" id="SSF47384">
    <property type="entry name" value="Homodimeric domain of signal transducing histidine kinase"/>
    <property type="match status" value="1"/>
</dbReference>
<dbReference type="Gene3D" id="1.10.287.130">
    <property type="match status" value="1"/>
</dbReference>
<name>A0ABP7PQX9_9GAMM</name>
<sequence>MSRDDSLDKSLVDQCRSDANQLHELRNIVNAISMNTEVAKLKIENSQSDQEVFENLNRILNECKKFSSIVSLLRQQVDVPEKTDHQNRG</sequence>
<evidence type="ECO:0000313" key="2">
    <source>
        <dbReference type="Proteomes" id="UP001501337"/>
    </source>
</evidence>
<keyword evidence="2" id="KW-1185">Reference proteome</keyword>
<gene>
    <name evidence="1" type="ORF">GCM10022278_29320</name>
</gene>
<dbReference type="InterPro" id="IPR036097">
    <property type="entry name" value="HisK_dim/P_sf"/>
</dbReference>
<reference evidence="2" key="1">
    <citation type="journal article" date="2019" name="Int. J. Syst. Evol. Microbiol.">
        <title>The Global Catalogue of Microorganisms (GCM) 10K type strain sequencing project: providing services to taxonomists for standard genome sequencing and annotation.</title>
        <authorList>
            <consortium name="The Broad Institute Genomics Platform"/>
            <consortium name="The Broad Institute Genome Sequencing Center for Infectious Disease"/>
            <person name="Wu L."/>
            <person name="Ma J."/>
        </authorList>
    </citation>
    <scope>NUCLEOTIDE SEQUENCE [LARGE SCALE GENOMIC DNA]</scope>
    <source>
        <strain evidence="2">JCM 17555</strain>
    </source>
</reference>